<dbReference type="InterPro" id="IPR029052">
    <property type="entry name" value="Metallo-depent_PP-like"/>
</dbReference>
<dbReference type="GO" id="GO:0016787">
    <property type="term" value="F:hydrolase activity"/>
    <property type="evidence" value="ECO:0007669"/>
    <property type="project" value="InterPro"/>
</dbReference>
<dbReference type="InterPro" id="IPR011152">
    <property type="entry name" value="Pesterase_MJ0912"/>
</dbReference>
<keyword evidence="3" id="KW-1185">Reference proteome</keyword>
<gene>
    <name evidence="2" type="ORF">FHS54_000855</name>
</gene>
<reference evidence="2 3" key="1">
    <citation type="submission" date="2020-03" db="EMBL/GenBank/DDBJ databases">
        <title>Genomic Encyclopedia of Type Strains, Phase IV (KMG-IV): sequencing the most valuable type-strain genomes for metagenomic binning, comparative biology and taxonomic classification.</title>
        <authorList>
            <person name="Goeker M."/>
        </authorList>
    </citation>
    <scope>NUCLEOTIDE SEQUENCE [LARGE SCALE GENOMIC DNA]</scope>
    <source>
        <strain evidence="2 3">DSM 21299</strain>
    </source>
</reference>
<dbReference type="InterPro" id="IPR004843">
    <property type="entry name" value="Calcineurin-like_PHP"/>
</dbReference>
<accession>A0A846MGC6</accession>
<dbReference type="Pfam" id="PF00149">
    <property type="entry name" value="Metallophos"/>
    <property type="match status" value="1"/>
</dbReference>
<name>A0A846MGC6_9SPHN</name>
<dbReference type="Gene3D" id="3.60.21.10">
    <property type="match status" value="1"/>
</dbReference>
<proteinExistence type="predicted"/>
<sequence>MSETMRIAVLTDIHALSGTLEPALSAARAEGFDAMLILGDLLTYGVQPAETLDLVQDAVDRDGAILVSGNHDLLYMADADAAAYAADLPDWLRESVDWTAQRVPAGAMDRFAWRKDWSQGPLFAAHANPYSFGDWRYIRSIEDAQAASPALTERGYSFGIFGHSHRMRRYDCDAATIFTLASLGQPRDDQDRTPQWAMVTLDQQQVTVASRPISFNPEDYMKAIHATSMTASTRERLCRFFA</sequence>
<comment type="caution">
    <text evidence="2">The sequence shown here is derived from an EMBL/GenBank/DDBJ whole genome shotgun (WGS) entry which is preliminary data.</text>
</comment>
<feature type="domain" description="Calcineurin-like phosphoesterase" evidence="1">
    <location>
        <begin position="5"/>
        <end position="166"/>
    </location>
</feature>
<dbReference type="PIRSF" id="PIRSF000883">
    <property type="entry name" value="Pesterase_MJ0912"/>
    <property type="match status" value="1"/>
</dbReference>
<evidence type="ECO:0000313" key="2">
    <source>
        <dbReference type="EMBL" id="NIJ15906.1"/>
    </source>
</evidence>
<dbReference type="Proteomes" id="UP000576821">
    <property type="component" value="Unassembled WGS sequence"/>
</dbReference>
<dbReference type="SUPFAM" id="SSF56300">
    <property type="entry name" value="Metallo-dependent phosphatases"/>
    <property type="match status" value="1"/>
</dbReference>
<protein>
    <submittedName>
        <fullName evidence="2">Putative phosphodiesterase</fullName>
    </submittedName>
</protein>
<dbReference type="CDD" id="cd00838">
    <property type="entry name" value="MPP_superfamily"/>
    <property type="match status" value="1"/>
</dbReference>
<dbReference type="EMBL" id="JAASQR010000001">
    <property type="protein sequence ID" value="NIJ15906.1"/>
    <property type="molecule type" value="Genomic_DNA"/>
</dbReference>
<organism evidence="2 3">
    <name type="scientific">Sphingobium vermicomposti</name>
    <dbReference type="NCBI Taxonomy" id="529005"/>
    <lineage>
        <taxon>Bacteria</taxon>
        <taxon>Pseudomonadati</taxon>
        <taxon>Pseudomonadota</taxon>
        <taxon>Alphaproteobacteria</taxon>
        <taxon>Sphingomonadales</taxon>
        <taxon>Sphingomonadaceae</taxon>
        <taxon>Sphingobium</taxon>
    </lineage>
</organism>
<evidence type="ECO:0000313" key="3">
    <source>
        <dbReference type="Proteomes" id="UP000576821"/>
    </source>
</evidence>
<evidence type="ECO:0000259" key="1">
    <source>
        <dbReference type="Pfam" id="PF00149"/>
    </source>
</evidence>
<dbReference type="AlphaFoldDB" id="A0A846MGC6"/>